<reference evidence="1" key="1">
    <citation type="journal article" date="2023" name="Mol. Phylogenet. Evol.">
        <title>Genome-scale phylogeny and comparative genomics of the fungal order Sordariales.</title>
        <authorList>
            <person name="Hensen N."/>
            <person name="Bonometti L."/>
            <person name="Westerberg I."/>
            <person name="Brannstrom I.O."/>
            <person name="Guillou S."/>
            <person name="Cros-Aarteil S."/>
            <person name="Calhoun S."/>
            <person name="Haridas S."/>
            <person name="Kuo A."/>
            <person name="Mondo S."/>
            <person name="Pangilinan J."/>
            <person name="Riley R."/>
            <person name="LaButti K."/>
            <person name="Andreopoulos B."/>
            <person name="Lipzen A."/>
            <person name="Chen C."/>
            <person name="Yan M."/>
            <person name="Daum C."/>
            <person name="Ng V."/>
            <person name="Clum A."/>
            <person name="Steindorff A."/>
            <person name="Ohm R.A."/>
            <person name="Martin F."/>
            <person name="Silar P."/>
            <person name="Natvig D.O."/>
            <person name="Lalanne C."/>
            <person name="Gautier V."/>
            <person name="Ament-Velasquez S.L."/>
            <person name="Kruys A."/>
            <person name="Hutchinson M.I."/>
            <person name="Powell A.J."/>
            <person name="Barry K."/>
            <person name="Miller A.N."/>
            <person name="Grigoriev I.V."/>
            <person name="Debuchy R."/>
            <person name="Gladieux P."/>
            <person name="Hiltunen Thoren M."/>
            <person name="Johannesson H."/>
        </authorList>
    </citation>
    <scope>NUCLEOTIDE SEQUENCE</scope>
    <source>
        <strain evidence="1">CBS 958.72</strain>
    </source>
</reference>
<sequence>MKSALGLLWCLSRYLTIITQYKQLLHSRRSEQAGWELSQNRITGIRHVLAILMHDARAARRDWRWADAAQGQNPEGGLRLMVRVVSIEVEKTQVLANSTSVSDQTQCGTNSCIVWLAISWLAIPCLRGPNENSQPPEAVGKVTLRGEGG</sequence>
<keyword evidence="2" id="KW-1185">Reference proteome</keyword>
<proteinExistence type="predicted"/>
<protein>
    <submittedName>
        <fullName evidence="1">Uncharacterized protein</fullName>
    </submittedName>
</protein>
<accession>A0AAE0K3J5</accession>
<reference evidence="1" key="2">
    <citation type="submission" date="2023-06" db="EMBL/GenBank/DDBJ databases">
        <authorList>
            <consortium name="Lawrence Berkeley National Laboratory"/>
            <person name="Haridas S."/>
            <person name="Hensen N."/>
            <person name="Bonometti L."/>
            <person name="Westerberg I."/>
            <person name="Brannstrom I.O."/>
            <person name="Guillou S."/>
            <person name="Cros-Aarteil S."/>
            <person name="Calhoun S."/>
            <person name="Kuo A."/>
            <person name="Mondo S."/>
            <person name="Pangilinan J."/>
            <person name="Riley R."/>
            <person name="Labutti K."/>
            <person name="Andreopoulos B."/>
            <person name="Lipzen A."/>
            <person name="Chen C."/>
            <person name="Yanf M."/>
            <person name="Daum C."/>
            <person name="Ng V."/>
            <person name="Clum A."/>
            <person name="Steindorff A."/>
            <person name="Ohm R."/>
            <person name="Martin F."/>
            <person name="Silar P."/>
            <person name="Natvig D."/>
            <person name="Lalanne C."/>
            <person name="Gautier V."/>
            <person name="Ament-Velasquez S.L."/>
            <person name="Kruys A."/>
            <person name="Hutchinson M.I."/>
            <person name="Powell A.J."/>
            <person name="Barry K."/>
            <person name="Miller A.N."/>
            <person name="Grigoriev I.V."/>
            <person name="Debuchy R."/>
            <person name="Gladieux P."/>
            <person name="Thoren M.H."/>
            <person name="Johannesson H."/>
        </authorList>
    </citation>
    <scope>NUCLEOTIDE SEQUENCE</scope>
    <source>
        <strain evidence="1">CBS 958.72</strain>
    </source>
</reference>
<gene>
    <name evidence="1" type="ORF">B0T24DRAFT_632675</name>
</gene>
<comment type="caution">
    <text evidence="1">The sequence shown here is derived from an EMBL/GenBank/DDBJ whole genome shotgun (WGS) entry which is preliminary data.</text>
</comment>
<dbReference type="AlphaFoldDB" id="A0AAE0K3J5"/>
<evidence type="ECO:0000313" key="2">
    <source>
        <dbReference type="Proteomes" id="UP001287356"/>
    </source>
</evidence>
<name>A0AAE0K3J5_9PEZI</name>
<dbReference type="EMBL" id="JAULSN010000006">
    <property type="protein sequence ID" value="KAK3369468.1"/>
    <property type="molecule type" value="Genomic_DNA"/>
</dbReference>
<evidence type="ECO:0000313" key="1">
    <source>
        <dbReference type="EMBL" id="KAK3369468.1"/>
    </source>
</evidence>
<dbReference type="Proteomes" id="UP001287356">
    <property type="component" value="Unassembled WGS sequence"/>
</dbReference>
<organism evidence="1 2">
    <name type="scientific">Lasiosphaeria ovina</name>
    <dbReference type="NCBI Taxonomy" id="92902"/>
    <lineage>
        <taxon>Eukaryota</taxon>
        <taxon>Fungi</taxon>
        <taxon>Dikarya</taxon>
        <taxon>Ascomycota</taxon>
        <taxon>Pezizomycotina</taxon>
        <taxon>Sordariomycetes</taxon>
        <taxon>Sordariomycetidae</taxon>
        <taxon>Sordariales</taxon>
        <taxon>Lasiosphaeriaceae</taxon>
        <taxon>Lasiosphaeria</taxon>
    </lineage>
</organism>